<proteinExistence type="predicted"/>
<organism evidence="2 3">
    <name type="scientific">Dryococelus australis</name>
    <dbReference type="NCBI Taxonomy" id="614101"/>
    <lineage>
        <taxon>Eukaryota</taxon>
        <taxon>Metazoa</taxon>
        <taxon>Ecdysozoa</taxon>
        <taxon>Arthropoda</taxon>
        <taxon>Hexapoda</taxon>
        <taxon>Insecta</taxon>
        <taxon>Pterygota</taxon>
        <taxon>Neoptera</taxon>
        <taxon>Polyneoptera</taxon>
        <taxon>Phasmatodea</taxon>
        <taxon>Verophasmatodea</taxon>
        <taxon>Anareolatae</taxon>
        <taxon>Phasmatidae</taxon>
        <taxon>Eurycanthinae</taxon>
        <taxon>Dryococelus</taxon>
    </lineage>
</organism>
<name>A0ABQ9GUJ7_9NEOP</name>
<accession>A0ABQ9GUJ7</accession>
<dbReference type="InterPro" id="IPR048366">
    <property type="entry name" value="TNP-like_GBD"/>
</dbReference>
<dbReference type="EMBL" id="JARBHB010000009">
    <property type="protein sequence ID" value="KAJ8875725.1"/>
    <property type="molecule type" value="Genomic_DNA"/>
</dbReference>
<protein>
    <recommendedName>
        <fullName evidence="1">Transposable element P transposase-like GTP-binding insertion domain-containing protein</fullName>
    </recommendedName>
</protein>
<dbReference type="Proteomes" id="UP001159363">
    <property type="component" value="Chromosome 8"/>
</dbReference>
<comment type="caution">
    <text evidence="2">The sequence shown here is derived from an EMBL/GenBank/DDBJ whole genome shotgun (WGS) entry which is preliminary data.</text>
</comment>
<evidence type="ECO:0000313" key="3">
    <source>
        <dbReference type="Proteomes" id="UP001159363"/>
    </source>
</evidence>
<sequence>MHDLKLAPKLRQHHLELLSNSVSQALGYLKENNLGTRDSTTPANFCNIFNDWFDLMNSSQSDSAYGTHKE</sequence>
<dbReference type="Pfam" id="PF21788">
    <property type="entry name" value="TNP-like_GBD"/>
    <property type="match status" value="1"/>
</dbReference>
<feature type="domain" description="Transposable element P transposase-like GTP-binding insertion" evidence="1">
    <location>
        <begin position="16"/>
        <end position="61"/>
    </location>
</feature>
<reference evidence="2 3" key="1">
    <citation type="submission" date="2023-02" db="EMBL/GenBank/DDBJ databases">
        <title>LHISI_Scaffold_Assembly.</title>
        <authorList>
            <person name="Stuart O.P."/>
            <person name="Cleave R."/>
            <person name="Magrath M.J.L."/>
            <person name="Mikheyev A.S."/>
        </authorList>
    </citation>
    <scope>NUCLEOTIDE SEQUENCE [LARGE SCALE GENOMIC DNA]</scope>
    <source>
        <strain evidence="2">Daus_M_001</strain>
        <tissue evidence="2">Leg muscle</tissue>
    </source>
</reference>
<evidence type="ECO:0000313" key="2">
    <source>
        <dbReference type="EMBL" id="KAJ8875725.1"/>
    </source>
</evidence>
<evidence type="ECO:0000259" key="1">
    <source>
        <dbReference type="Pfam" id="PF21788"/>
    </source>
</evidence>
<keyword evidence="3" id="KW-1185">Reference proteome</keyword>
<gene>
    <name evidence="2" type="ORF">PR048_023624</name>
</gene>